<comment type="subcellular location">
    <subcellularLocation>
        <location evidence="1">Membrane</location>
        <topology evidence="1">Multi-pass membrane protein</topology>
    </subcellularLocation>
</comment>
<dbReference type="EMBL" id="OOGT01000024">
    <property type="protein sequence ID" value="SPL69661.1"/>
    <property type="molecule type" value="Genomic_DNA"/>
</dbReference>
<feature type="transmembrane region" description="Helical" evidence="5">
    <location>
        <begin position="331"/>
        <end position="353"/>
    </location>
</feature>
<keyword evidence="2 5" id="KW-0812">Transmembrane</keyword>
<evidence type="ECO:0000256" key="5">
    <source>
        <dbReference type="SAM" id="Phobius"/>
    </source>
</evidence>
<keyword evidence="10" id="KW-1185">Reference proteome</keyword>
<feature type="transmembrane region" description="Helical" evidence="5">
    <location>
        <begin position="56"/>
        <end position="73"/>
    </location>
</feature>
<dbReference type="OrthoDB" id="4448at2"/>
<dbReference type="Pfam" id="PF04932">
    <property type="entry name" value="Wzy_C"/>
    <property type="match status" value="1"/>
</dbReference>
<evidence type="ECO:0000259" key="7">
    <source>
        <dbReference type="Pfam" id="PF11846"/>
    </source>
</evidence>
<feature type="domain" description="Protein glycosylation ligase" evidence="8">
    <location>
        <begin position="153"/>
        <end position="177"/>
    </location>
</feature>
<evidence type="ECO:0000313" key="9">
    <source>
        <dbReference type="EMBL" id="SPL69661.1"/>
    </source>
</evidence>
<dbReference type="Proteomes" id="UP000245974">
    <property type="component" value="Unassembled WGS sequence"/>
</dbReference>
<evidence type="ECO:0000256" key="3">
    <source>
        <dbReference type="ARBA" id="ARBA00022989"/>
    </source>
</evidence>
<keyword evidence="3 5" id="KW-1133">Transmembrane helix</keyword>
<dbReference type="Pfam" id="PF15864">
    <property type="entry name" value="PglL_A"/>
    <property type="match status" value="1"/>
</dbReference>
<evidence type="ECO:0000256" key="1">
    <source>
        <dbReference type="ARBA" id="ARBA00004141"/>
    </source>
</evidence>
<feature type="domain" description="Virulence factor membrane-bound polymerase C-terminal" evidence="7">
    <location>
        <begin position="366"/>
        <end position="533"/>
    </location>
</feature>
<feature type="transmembrane region" description="Helical" evidence="5">
    <location>
        <begin position="360"/>
        <end position="378"/>
    </location>
</feature>
<sequence length="551" mass="63054">MKALMLILSLVLLCIAYLLPIHFKPWPLFYSEVLTFASAFALLSVFLKQPFHIPKAQIWGLTIVLIPMIQWACGQVLDFGNALLCSAYLLAFILMIIVGYNLSKTEQSREKIFTIFSAAMLATAAISSVMAVLQWLDLAPIQNILMRFVGNRPYANFGQPNNLATFLIIGLFSALYLYEKRKASLVLLIPSSLLIIFSIALTQSRTAWVVCLFTILYWGIKQFKQNKRLTLPKMFFWVACFIVCISILPNLTAYIAQLSQQDLVQTASVVERASSGYLRLDMWNQMLYAIANHPWFGYGWNQTSLAQMTVYEFYPNHEWIKSAHNVILDVLVWNGVILGGIIILYFTLWIYWLNRGVKETTSIVATLMVCAILIHAMLEYPIHYAYFLLPMGFLLGIIQGQYKNLESFTLAPWLVRGSWLGGIIILAVICWDYDLYRVQIAEANRLSDQKRQDQESSLDQPILLLTQFKHRVQWVALNPLSHVSDEELARIKPMVQNNASLYDLTRYAQLLAYNGKIKEAEQQLWIIQNLYKKSLTIESLLNPDGKKSLKL</sequence>
<feature type="transmembrane region" description="Helical" evidence="5">
    <location>
        <begin position="161"/>
        <end position="178"/>
    </location>
</feature>
<keyword evidence="4 5" id="KW-0472">Membrane</keyword>
<protein>
    <submittedName>
        <fullName evidence="9">O-Antigen ligase</fullName>
    </submittedName>
</protein>
<dbReference type="PANTHER" id="PTHR37422">
    <property type="entry name" value="TEICHURONIC ACID BIOSYNTHESIS PROTEIN TUAE"/>
    <property type="match status" value="1"/>
</dbReference>
<dbReference type="InterPro" id="IPR007016">
    <property type="entry name" value="O-antigen_ligase-rel_domated"/>
</dbReference>
<feature type="transmembrane region" description="Helical" evidence="5">
    <location>
        <begin position="414"/>
        <end position="436"/>
    </location>
</feature>
<dbReference type="InterPro" id="IPR031726">
    <property type="entry name" value="PglL_A"/>
</dbReference>
<feature type="transmembrane region" description="Helical" evidence="5">
    <location>
        <begin position="185"/>
        <end position="201"/>
    </location>
</feature>
<dbReference type="Pfam" id="PF11846">
    <property type="entry name" value="Wzy_C_2"/>
    <property type="match status" value="1"/>
</dbReference>
<evidence type="ECO:0000259" key="8">
    <source>
        <dbReference type="Pfam" id="PF15864"/>
    </source>
</evidence>
<feature type="transmembrane region" description="Helical" evidence="5">
    <location>
        <begin position="112"/>
        <end position="136"/>
    </location>
</feature>
<dbReference type="GO" id="GO:0016020">
    <property type="term" value="C:membrane"/>
    <property type="evidence" value="ECO:0007669"/>
    <property type="project" value="UniProtKB-SubCell"/>
</dbReference>
<feature type="transmembrane region" description="Helical" evidence="5">
    <location>
        <begin position="28"/>
        <end position="47"/>
    </location>
</feature>
<organism evidence="9 10">
    <name type="scientific">Acinetobacter stercoris</name>
    <dbReference type="NCBI Taxonomy" id="2126983"/>
    <lineage>
        <taxon>Bacteria</taxon>
        <taxon>Pseudomonadati</taxon>
        <taxon>Pseudomonadota</taxon>
        <taxon>Gammaproteobacteria</taxon>
        <taxon>Moraxellales</taxon>
        <taxon>Moraxellaceae</taxon>
        <taxon>Acinetobacter</taxon>
    </lineage>
</organism>
<dbReference type="InParanoid" id="A0A2U3MW61"/>
<name>A0A2U3MW61_9GAMM</name>
<keyword evidence="9" id="KW-0436">Ligase</keyword>
<feature type="transmembrane region" description="Helical" evidence="5">
    <location>
        <begin position="79"/>
        <end position="100"/>
    </location>
</feature>
<dbReference type="PANTHER" id="PTHR37422:SF13">
    <property type="entry name" value="LIPOPOLYSACCHARIDE BIOSYNTHESIS PROTEIN PA4999-RELATED"/>
    <property type="match status" value="1"/>
</dbReference>
<gene>
    <name evidence="9" type="ORF">KPC_0839</name>
</gene>
<proteinExistence type="predicted"/>
<dbReference type="InterPro" id="IPR021797">
    <property type="entry name" value="Wzy_C_2"/>
</dbReference>
<dbReference type="AlphaFoldDB" id="A0A2U3MW61"/>
<feature type="transmembrane region" description="Helical" evidence="5">
    <location>
        <begin position="207"/>
        <end position="223"/>
    </location>
</feature>
<evidence type="ECO:0000256" key="4">
    <source>
        <dbReference type="ARBA" id="ARBA00023136"/>
    </source>
</evidence>
<dbReference type="GO" id="GO:0016874">
    <property type="term" value="F:ligase activity"/>
    <property type="evidence" value="ECO:0007669"/>
    <property type="project" value="UniProtKB-KW"/>
</dbReference>
<accession>A0A2U3MW61</accession>
<feature type="domain" description="O-antigen ligase-related" evidence="6">
    <location>
        <begin position="192"/>
        <end position="339"/>
    </location>
</feature>
<reference evidence="10" key="1">
    <citation type="submission" date="2018-03" db="EMBL/GenBank/DDBJ databases">
        <authorList>
            <person name="Blom J."/>
        </authorList>
    </citation>
    <scope>NUCLEOTIDE SEQUENCE [LARGE SCALE GENOMIC DNA]</scope>
    <source>
        <strain evidence="10">KPC-SM-21</strain>
    </source>
</reference>
<evidence type="ECO:0000259" key="6">
    <source>
        <dbReference type="Pfam" id="PF04932"/>
    </source>
</evidence>
<evidence type="ECO:0000256" key="2">
    <source>
        <dbReference type="ARBA" id="ARBA00022692"/>
    </source>
</evidence>
<evidence type="ECO:0000313" key="10">
    <source>
        <dbReference type="Proteomes" id="UP000245974"/>
    </source>
</evidence>
<feature type="transmembrane region" description="Helical" evidence="5">
    <location>
        <begin position="235"/>
        <end position="256"/>
    </location>
</feature>
<dbReference type="InterPro" id="IPR051533">
    <property type="entry name" value="WaaL-like"/>
</dbReference>